<dbReference type="Pfam" id="PF00012">
    <property type="entry name" value="HSP70"/>
    <property type="match status" value="1"/>
</dbReference>
<dbReference type="EMBL" id="CP044016">
    <property type="protein sequence ID" value="QES87387.1"/>
    <property type="molecule type" value="Genomic_DNA"/>
</dbReference>
<dbReference type="PRINTS" id="PR00301">
    <property type="entry name" value="HEATSHOCK70"/>
</dbReference>
<dbReference type="PROSITE" id="PS00297">
    <property type="entry name" value="HSP70_1"/>
    <property type="match status" value="1"/>
</dbReference>
<protein>
    <submittedName>
        <fullName evidence="5">Hsp70 family protein</fullName>
    </submittedName>
</protein>
<dbReference type="KEGG" id="arac:E0W69_001495"/>
<dbReference type="PROSITE" id="PS01036">
    <property type="entry name" value="HSP70_3"/>
    <property type="match status" value="1"/>
</dbReference>
<organism evidence="5 6">
    <name type="scientific">Rhizosphaericola mali</name>
    <dbReference type="NCBI Taxonomy" id="2545455"/>
    <lineage>
        <taxon>Bacteria</taxon>
        <taxon>Pseudomonadati</taxon>
        <taxon>Bacteroidota</taxon>
        <taxon>Chitinophagia</taxon>
        <taxon>Chitinophagales</taxon>
        <taxon>Chitinophagaceae</taxon>
        <taxon>Rhizosphaericola</taxon>
    </lineage>
</organism>
<dbReference type="InterPro" id="IPR018181">
    <property type="entry name" value="Heat_shock_70_CS"/>
</dbReference>
<dbReference type="InterPro" id="IPR029047">
    <property type="entry name" value="HSP70_peptide-bd_sf"/>
</dbReference>
<dbReference type="Gene3D" id="2.60.34.10">
    <property type="entry name" value="Substrate Binding Domain Of DNAk, Chain A, domain 1"/>
    <property type="match status" value="1"/>
</dbReference>
<dbReference type="InterPro" id="IPR013126">
    <property type="entry name" value="Hsp_70_fam"/>
</dbReference>
<sequence length="846" mass="96045">MKPVNFGIDLGTTNSLIAKYDNGSVTIFKNPIGHKETLASVVAFRKDKTLIGDKAREYISKDPLNVFGGFKRKMGTDDKYYVVNRDENITPIELSSLVLKELKNFIHNGENPEATVITIPASFDSMQSNATQKAGQEAGFQTVFLLQEPIAASLAYFNHSTQEDNSGYWLVYDLGGGTFDAALVSIKEGDMSVTDHEGNNFLGGVDFDTAIVEKIIAPYIGNQIGNEDFLTQLTDPNSPLEKLYYILLHKAEEAKKDLSSYEETEVECSFEYNGEEIESIIPIRRNQFNDIIAPNIEATIKMIRQILDRNHLDIAQINQLILVGGSTYIPFVRESLSSQLGIKVNTDVDPTTAVAEGAAFYAANKSYQPSNNTAQELSTTTIDDLLVNMEDEEKSNIEIILSYTKTSREDEEILLAKVIGEYDNFYYRIIRKDGGFDSGIAPLKSKFTAFFPLIKNLNNQFSFIVLDENYNEVNSLKQEFAITQGQYNIQGQPIPKDVCIEVDDAENKTTKLEPIFEKNSLLPQKKTLYREVSRTIQKGSSESIIINILEGDRFAKPVSNLPIGQIEITGKDLNADLLKGSDIEVNLMMDESRQLHCSIYLVMTDQEFKNVFSISEKHINISRLKEQFFDLEKDIRESIKSFQYQANEVLSIQATELRKELGNIKNDIVRIRENDKSDKKYILADTIQKVASEFDKLGGNERLENLRNEYLEAKDFFEEQIVQVDFEKEKLKERFHNLVRNEDQLLKSRNASVLTNATRKMNELGWDALYNTTSFLIGKYSQLKGYPEDYYTNYSGAKKIFKLADEAMDKEQYFAFRQHVYNLTHLIKMDKSMDSSLENFKGTGLG</sequence>
<dbReference type="Proteomes" id="UP000292424">
    <property type="component" value="Chromosome"/>
</dbReference>
<comment type="similarity">
    <text evidence="1">Belongs to the heat shock protein 70 family.</text>
</comment>
<dbReference type="InterPro" id="IPR043129">
    <property type="entry name" value="ATPase_NBD"/>
</dbReference>
<keyword evidence="3" id="KW-0067">ATP-binding</keyword>
<dbReference type="RefSeq" id="WP_131328264.1">
    <property type="nucleotide sequence ID" value="NZ_CP044016.1"/>
</dbReference>
<dbReference type="OrthoDB" id="9766019at2"/>
<evidence type="ECO:0000256" key="3">
    <source>
        <dbReference type="ARBA" id="ARBA00022840"/>
    </source>
</evidence>
<dbReference type="GO" id="GO:0140662">
    <property type="term" value="F:ATP-dependent protein folding chaperone"/>
    <property type="evidence" value="ECO:0007669"/>
    <property type="project" value="InterPro"/>
</dbReference>
<evidence type="ECO:0000256" key="4">
    <source>
        <dbReference type="SAM" id="Coils"/>
    </source>
</evidence>
<dbReference type="CDD" id="cd24029">
    <property type="entry name" value="ASKHA_NBD_HSP70_DnaK_HscA_HscC"/>
    <property type="match status" value="1"/>
</dbReference>
<keyword evidence="2" id="KW-0547">Nucleotide-binding</keyword>
<reference evidence="5 6" key="1">
    <citation type="submission" date="2019-09" db="EMBL/GenBank/DDBJ databases">
        <title>Complete genome sequence of Arachidicoccus sp. B3-10 isolated from apple orchard soil.</title>
        <authorList>
            <person name="Kim H.S."/>
            <person name="Han K.-I."/>
            <person name="Suh M.K."/>
            <person name="Lee K.C."/>
            <person name="Eom M.K."/>
            <person name="Kim J.-S."/>
            <person name="Kang S.W."/>
            <person name="Sin Y."/>
            <person name="Lee J.-S."/>
        </authorList>
    </citation>
    <scope>NUCLEOTIDE SEQUENCE [LARGE SCALE GENOMIC DNA]</scope>
    <source>
        <strain evidence="5 6">B3-10</strain>
    </source>
</reference>
<gene>
    <name evidence="5" type="ORF">E0W69_001495</name>
</gene>
<accession>A0A5P2FWU9</accession>
<dbReference type="SUPFAM" id="SSF53067">
    <property type="entry name" value="Actin-like ATPase domain"/>
    <property type="match status" value="2"/>
</dbReference>
<dbReference type="Gene3D" id="3.30.420.40">
    <property type="match status" value="2"/>
</dbReference>
<dbReference type="GO" id="GO:0005524">
    <property type="term" value="F:ATP binding"/>
    <property type="evidence" value="ECO:0007669"/>
    <property type="project" value="UniProtKB-KW"/>
</dbReference>
<evidence type="ECO:0000313" key="5">
    <source>
        <dbReference type="EMBL" id="QES87387.1"/>
    </source>
</evidence>
<dbReference type="AlphaFoldDB" id="A0A5P2FWU9"/>
<name>A0A5P2FWU9_9BACT</name>
<evidence type="ECO:0000256" key="2">
    <source>
        <dbReference type="ARBA" id="ARBA00022741"/>
    </source>
</evidence>
<feature type="coiled-coil region" evidence="4">
    <location>
        <begin position="647"/>
        <end position="674"/>
    </location>
</feature>
<dbReference type="SUPFAM" id="SSF100920">
    <property type="entry name" value="Heat shock protein 70kD (HSP70), peptide-binding domain"/>
    <property type="match status" value="1"/>
</dbReference>
<evidence type="ECO:0000256" key="1">
    <source>
        <dbReference type="ARBA" id="ARBA00007381"/>
    </source>
</evidence>
<keyword evidence="4" id="KW-0175">Coiled coil</keyword>
<dbReference type="Gene3D" id="3.90.640.10">
    <property type="entry name" value="Actin, Chain A, domain 4"/>
    <property type="match status" value="1"/>
</dbReference>
<proteinExistence type="inferred from homology"/>
<feature type="coiled-coil region" evidence="4">
    <location>
        <begin position="700"/>
        <end position="734"/>
    </location>
</feature>
<evidence type="ECO:0000313" key="6">
    <source>
        <dbReference type="Proteomes" id="UP000292424"/>
    </source>
</evidence>
<dbReference type="PANTHER" id="PTHR19375">
    <property type="entry name" value="HEAT SHOCK PROTEIN 70KDA"/>
    <property type="match status" value="1"/>
</dbReference>
<keyword evidence="6" id="KW-1185">Reference proteome</keyword>